<proteinExistence type="predicted"/>
<dbReference type="eggNOG" id="KOG0593">
    <property type="taxonomic scope" value="Eukaryota"/>
</dbReference>
<dbReference type="Gene3D" id="1.10.510.10">
    <property type="entry name" value="Transferase(Phosphotransferase) domain 1"/>
    <property type="match status" value="1"/>
</dbReference>
<dbReference type="InParanoid" id="W3X577"/>
<gene>
    <name evidence="2" type="ORF">PFICI_08101</name>
</gene>
<dbReference type="AlphaFoldDB" id="W3X577"/>
<dbReference type="PROSITE" id="PS50011">
    <property type="entry name" value="PROTEIN_KINASE_DOM"/>
    <property type="match status" value="1"/>
</dbReference>
<dbReference type="OrthoDB" id="1046782at2759"/>
<dbReference type="PANTHER" id="PTHR24359:SF1">
    <property type="entry name" value="INHIBITOR OF NUCLEAR FACTOR KAPPA-B KINASE EPSILON SUBUNIT HOMOLOG 1-RELATED"/>
    <property type="match status" value="1"/>
</dbReference>
<organism evidence="2 3">
    <name type="scientific">Pestalotiopsis fici (strain W106-1 / CGMCC3.15140)</name>
    <dbReference type="NCBI Taxonomy" id="1229662"/>
    <lineage>
        <taxon>Eukaryota</taxon>
        <taxon>Fungi</taxon>
        <taxon>Dikarya</taxon>
        <taxon>Ascomycota</taxon>
        <taxon>Pezizomycotina</taxon>
        <taxon>Sordariomycetes</taxon>
        <taxon>Xylariomycetidae</taxon>
        <taxon>Amphisphaeriales</taxon>
        <taxon>Sporocadaceae</taxon>
        <taxon>Pestalotiopsis</taxon>
    </lineage>
</organism>
<dbReference type="KEGG" id="pfy:PFICI_08101"/>
<evidence type="ECO:0000313" key="3">
    <source>
        <dbReference type="Proteomes" id="UP000030651"/>
    </source>
</evidence>
<dbReference type="Pfam" id="PF00069">
    <property type="entry name" value="Pkinase"/>
    <property type="match status" value="1"/>
</dbReference>
<evidence type="ECO:0000259" key="1">
    <source>
        <dbReference type="PROSITE" id="PS50011"/>
    </source>
</evidence>
<sequence length="762" mass="87059">MSESDQFEQSLEQLYADLKETIRDSLSKTGSGWARRRPQTALILQKNLSQLTHWGTDIRNATHKTLDKVEMEDESFALTIRNQLEDAEEYMSQLRQLCERSGNGPALDIDIEAGLVESMQVSVKCLQYQVDPLRAFIYSLNQPWALGNSASGTQLSNTSSTKEQTTVERGCFEFSDTVRRLLDDPESDLRTLIRACVSLNFENKTFYSEGPLRRVMTLPRVVIFLSQEYPDMSESAITGLLKQITARFLRVFSILLILNRGSHIAEFIEKDVSDDKLPLTMKSDFSRRDELPIFFQNNGDQLPLDWEIFELLDFDHLQWKFMTPVLDSRHFHHWRLDQRIPLPWKSGTENMPTSGGVKKVRIQLGSHNLSNITADIIAVKTMRTDTSSPKRTLPLPNLMNMSSPTSKDELLRVLNILHSFKSPHLIQSYGAMEQGNELHLIFPWAECNLRDYWKSNLGMLSSASHSDIGNEPTKAFAAWDNIIWLSDQIRGIAHGLATLHDLVNGTVIRHGAIEPESILMMRASRELRGKFVIGGFGRSHVYSELDRSDENRMVAKPNAYIPPEDNMSGRVLSRRSDVWSLGCVMLEFMCWMLGGNEMIESFTRKRSPNHTHLHQFNFLDMVGEDTVEDSLAPDGVRRHHYSNPVTFYDRSGGGTIEIHQAVAECFRDLRELRSCTEFVNDVLDIVQNHMLLIKSTKRVSVIELTHMLDSTHTKVMASEVYATHPMPEQKRLAKKEEHFIYIKYVPTLAVIKTLPGDATRRQ</sequence>
<dbReference type="SUPFAM" id="SSF56112">
    <property type="entry name" value="Protein kinase-like (PK-like)"/>
    <property type="match status" value="1"/>
</dbReference>
<dbReference type="STRING" id="1229662.W3X577"/>
<dbReference type="PANTHER" id="PTHR24359">
    <property type="entry name" value="SERINE/THREONINE-PROTEIN KINASE SBK1"/>
    <property type="match status" value="1"/>
</dbReference>
<keyword evidence="3" id="KW-1185">Reference proteome</keyword>
<dbReference type="GO" id="GO:0005524">
    <property type="term" value="F:ATP binding"/>
    <property type="evidence" value="ECO:0007669"/>
    <property type="project" value="InterPro"/>
</dbReference>
<dbReference type="GeneID" id="19273114"/>
<protein>
    <recommendedName>
        <fullName evidence="1">Protein kinase domain-containing protein</fullName>
    </recommendedName>
</protein>
<dbReference type="InterPro" id="IPR011009">
    <property type="entry name" value="Kinase-like_dom_sf"/>
</dbReference>
<accession>W3X577</accession>
<evidence type="ECO:0000313" key="2">
    <source>
        <dbReference type="EMBL" id="ETS80572.1"/>
    </source>
</evidence>
<dbReference type="RefSeq" id="XP_007834873.1">
    <property type="nucleotide sequence ID" value="XM_007836682.1"/>
</dbReference>
<dbReference type="InterPro" id="IPR000719">
    <property type="entry name" value="Prot_kinase_dom"/>
</dbReference>
<dbReference type="GO" id="GO:0004674">
    <property type="term" value="F:protein serine/threonine kinase activity"/>
    <property type="evidence" value="ECO:0007669"/>
    <property type="project" value="TreeGrafter"/>
</dbReference>
<dbReference type="HOGENOM" id="CLU_366053_0_0_1"/>
<dbReference type="SMART" id="SM00220">
    <property type="entry name" value="S_TKc"/>
    <property type="match status" value="1"/>
</dbReference>
<feature type="domain" description="Protein kinase" evidence="1">
    <location>
        <begin position="346"/>
        <end position="715"/>
    </location>
</feature>
<name>W3X577_PESFW</name>
<dbReference type="EMBL" id="KI912113">
    <property type="protein sequence ID" value="ETS80572.1"/>
    <property type="molecule type" value="Genomic_DNA"/>
</dbReference>
<dbReference type="Proteomes" id="UP000030651">
    <property type="component" value="Unassembled WGS sequence"/>
</dbReference>
<reference evidence="3" key="1">
    <citation type="journal article" date="2015" name="BMC Genomics">
        <title>Genomic and transcriptomic analysis of the endophytic fungus Pestalotiopsis fici reveals its lifestyle and high potential for synthesis of natural products.</title>
        <authorList>
            <person name="Wang X."/>
            <person name="Zhang X."/>
            <person name="Liu L."/>
            <person name="Xiang M."/>
            <person name="Wang W."/>
            <person name="Sun X."/>
            <person name="Che Y."/>
            <person name="Guo L."/>
            <person name="Liu G."/>
            <person name="Guo L."/>
            <person name="Wang C."/>
            <person name="Yin W.B."/>
            <person name="Stadler M."/>
            <person name="Zhang X."/>
            <person name="Liu X."/>
        </authorList>
    </citation>
    <scope>NUCLEOTIDE SEQUENCE [LARGE SCALE GENOMIC DNA]</scope>
    <source>
        <strain evidence="3">W106-1 / CGMCC3.15140</strain>
    </source>
</reference>